<dbReference type="Pfam" id="PF01648">
    <property type="entry name" value="ACPS"/>
    <property type="match status" value="1"/>
</dbReference>
<feature type="transmembrane region" description="Helical" evidence="2">
    <location>
        <begin position="6"/>
        <end position="29"/>
    </location>
</feature>
<dbReference type="SUPFAM" id="SSF56214">
    <property type="entry name" value="4'-phosphopantetheinyl transferase"/>
    <property type="match status" value="1"/>
</dbReference>
<keyword evidence="6" id="KW-1185">Reference proteome</keyword>
<evidence type="ECO:0000259" key="4">
    <source>
        <dbReference type="Pfam" id="PF17837"/>
    </source>
</evidence>
<protein>
    <recommendedName>
        <fullName evidence="7">4'-phosphopantetheinyl transferase domain-containing protein</fullName>
    </recommendedName>
</protein>
<feature type="domain" description="4'-phosphopantetheinyl transferase N-terminal" evidence="4">
    <location>
        <begin position="138"/>
        <end position="195"/>
    </location>
</feature>
<dbReference type="Proteomes" id="UP001295423">
    <property type="component" value="Unassembled WGS sequence"/>
</dbReference>
<organism evidence="5 6">
    <name type="scientific">Cylindrotheca closterium</name>
    <dbReference type="NCBI Taxonomy" id="2856"/>
    <lineage>
        <taxon>Eukaryota</taxon>
        <taxon>Sar</taxon>
        <taxon>Stramenopiles</taxon>
        <taxon>Ochrophyta</taxon>
        <taxon>Bacillariophyta</taxon>
        <taxon>Bacillariophyceae</taxon>
        <taxon>Bacillariophycidae</taxon>
        <taxon>Bacillariales</taxon>
        <taxon>Bacillariaceae</taxon>
        <taxon>Cylindrotheca</taxon>
    </lineage>
</organism>
<gene>
    <name evidence="5" type="ORF">CYCCA115_LOCUS599</name>
</gene>
<dbReference type="GO" id="GO:0008897">
    <property type="term" value="F:holo-[acyl-carrier-protein] synthase activity"/>
    <property type="evidence" value="ECO:0007669"/>
    <property type="project" value="InterPro"/>
</dbReference>
<dbReference type="GO" id="GO:0000287">
    <property type="term" value="F:magnesium ion binding"/>
    <property type="evidence" value="ECO:0007669"/>
    <property type="project" value="InterPro"/>
</dbReference>
<dbReference type="PANTHER" id="PTHR38096:SF1">
    <property type="entry name" value="ENTEROBACTIN SYNTHASE COMPONENT D"/>
    <property type="match status" value="1"/>
</dbReference>
<dbReference type="PANTHER" id="PTHR38096">
    <property type="entry name" value="ENTEROBACTIN SYNTHASE COMPONENT D"/>
    <property type="match status" value="1"/>
</dbReference>
<dbReference type="GO" id="GO:0009366">
    <property type="term" value="C:enterobactin synthetase complex"/>
    <property type="evidence" value="ECO:0007669"/>
    <property type="project" value="InterPro"/>
</dbReference>
<dbReference type="InterPro" id="IPR037143">
    <property type="entry name" value="4-PPantetheinyl_Trfase_dom_sf"/>
</dbReference>
<dbReference type="Pfam" id="PF17837">
    <property type="entry name" value="4PPT_N"/>
    <property type="match status" value="1"/>
</dbReference>
<keyword evidence="2" id="KW-0472">Membrane</keyword>
<proteinExistence type="predicted"/>
<name>A0AAD2FC31_9STRA</name>
<keyword evidence="2" id="KW-0812">Transmembrane</keyword>
<dbReference type="GO" id="GO:0009239">
    <property type="term" value="P:enterobactin biosynthetic process"/>
    <property type="evidence" value="ECO:0007669"/>
    <property type="project" value="InterPro"/>
</dbReference>
<keyword evidence="1" id="KW-0808">Transferase</keyword>
<reference evidence="5" key="1">
    <citation type="submission" date="2023-08" db="EMBL/GenBank/DDBJ databases">
        <authorList>
            <person name="Audoor S."/>
            <person name="Bilcke G."/>
        </authorList>
    </citation>
    <scope>NUCLEOTIDE SEQUENCE</scope>
</reference>
<dbReference type="GO" id="GO:0005886">
    <property type="term" value="C:plasma membrane"/>
    <property type="evidence" value="ECO:0007669"/>
    <property type="project" value="TreeGrafter"/>
</dbReference>
<keyword evidence="2" id="KW-1133">Transmembrane helix</keyword>
<sequence length="321" mass="35253">MLQIASTALFISNNILALLKLYIMAFLLAREARALSIGSSSRILLSNHHHVGSLRRPRPKTSLQAVFSQQMESLSQSSGLARWLDIELPEGRCVGVGLEGDDAKEIIISAKSLADPTNWAHEYYHPDELVHGMTLPLARQESFWLGRLSMRLALDGSSYKDHAPILRDTHGRPQLPLGTFGSISHKGGYGAALVSRDQTLAGVGVDLEYTSRAGKKNIGKRVLTDDEMMDLGKLPGISAEEEVLLRFSLKEAIYKAAHPLLCQYVGFKEAEVTPHPDGSATCKWMLESGMQTRIAGQTAHWRKLEDQDFFLTSASVEGTAS</sequence>
<dbReference type="EMBL" id="CAKOGP040000001">
    <property type="protein sequence ID" value="CAJ1911476.1"/>
    <property type="molecule type" value="Genomic_DNA"/>
</dbReference>
<evidence type="ECO:0000313" key="6">
    <source>
        <dbReference type="Proteomes" id="UP001295423"/>
    </source>
</evidence>
<evidence type="ECO:0000259" key="3">
    <source>
        <dbReference type="Pfam" id="PF01648"/>
    </source>
</evidence>
<evidence type="ECO:0008006" key="7">
    <source>
        <dbReference type="Google" id="ProtNLM"/>
    </source>
</evidence>
<dbReference type="AlphaFoldDB" id="A0AAD2FC31"/>
<dbReference type="Gene3D" id="3.90.470.20">
    <property type="entry name" value="4'-phosphopantetheinyl transferase domain"/>
    <property type="match status" value="1"/>
</dbReference>
<accession>A0AAD2FC31</accession>
<evidence type="ECO:0000256" key="2">
    <source>
        <dbReference type="SAM" id="Phobius"/>
    </source>
</evidence>
<evidence type="ECO:0000256" key="1">
    <source>
        <dbReference type="ARBA" id="ARBA00022679"/>
    </source>
</evidence>
<dbReference type="InterPro" id="IPR041354">
    <property type="entry name" value="4PPT_N"/>
</dbReference>
<feature type="domain" description="4'-phosphopantetheinyl transferase" evidence="3">
    <location>
        <begin position="202"/>
        <end position="287"/>
    </location>
</feature>
<evidence type="ECO:0000313" key="5">
    <source>
        <dbReference type="EMBL" id="CAJ1911476.1"/>
    </source>
</evidence>
<comment type="caution">
    <text evidence="5">The sequence shown here is derived from an EMBL/GenBank/DDBJ whole genome shotgun (WGS) entry which is preliminary data.</text>
</comment>
<dbReference type="InterPro" id="IPR008278">
    <property type="entry name" value="4-PPantetheinyl_Trfase_dom"/>
</dbReference>
<dbReference type="InterPro" id="IPR003542">
    <property type="entry name" value="Enbac_synth_compD-like"/>
</dbReference>